<organism evidence="2 3">
    <name type="scientific">Streptacidiphilus jiangxiensis</name>
    <dbReference type="NCBI Taxonomy" id="235985"/>
    <lineage>
        <taxon>Bacteria</taxon>
        <taxon>Bacillati</taxon>
        <taxon>Actinomycetota</taxon>
        <taxon>Actinomycetes</taxon>
        <taxon>Kitasatosporales</taxon>
        <taxon>Streptomycetaceae</taxon>
        <taxon>Streptacidiphilus</taxon>
    </lineage>
</organism>
<dbReference type="STRING" id="235985.SAMN05414137_109201"/>
<dbReference type="EMBL" id="FOAZ01000009">
    <property type="protein sequence ID" value="SEL51146.1"/>
    <property type="molecule type" value="Genomic_DNA"/>
</dbReference>
<proteinExistence type="predicted"/>
<feature type="region of interest" description="Disordered" evidence="1">
    <location>
        <begin position="179"/>
        <end position="203"/>
    </location>
</feature>
<accession>A0A1H7QT53</accession>
<feature type="compositionally biased region" description="Low complexity" evidence="1">
    <location>
        <begin position="179"/>
        <end position="194"/>
    </location>
</feature>
<evidence type="ECO:0000313" key="2">
    <source>
        <dbReference type="EMBL" id="SEL51146.1"/>
    </source>
</evidence>
<name>A0A1H7QT53_STRJI</name>
<protein>
    <submittedName>
        <fullName evidence="2">Uncharacterized protein</fullName>
    </submittedName>
</protein>
<evidence type="ECO:0000256" key="1">
    <source>
        <dbReference type="SAM" id="MobiDB-lite"/>
    </source>
</evidence>
<reference evidence="3" key="1">
    <citation type="submission" date="2016-10" db="EMBL/GenBank/DDBJ databases">
        <authorList>
            <person name="Varghese N."/>
        </authorList>
    </citation>
    <scope>NUCLEOTIDE SEQUENCE [LARGE SCALE GENOMIC DNA]</scope>
    <source>
        <strain evidence="3">DSM 45096 / BCRC 16803 / CGMCC 4.1857 / CIP 109030 / JCM 12277 / KCTC 19219 / NBRC 100920 / 33214</strain>
    </source>
</reference>
<feature type="region of interest" description="Disordered" evidence="1">
    <location>
        <begin position="138"/>
        <end position="165"/>
    </location>
</feature>
<dbReference type="AlphaFoldDB" id="A0A1H7QT53"/>
<sequence>MHLLELAAAARLRRLQAPTPGVPGAVDVAVVTVGADVRTHRLALTAISATRADCARPVVRLHAAARDADGTADVVDWAELATELDHLHALGLPGDCPVQVTVECQVSDRCEGVRLLGVAEQPNPALICLRQSRNAGRDWPACRHGDRRPHRPPQPSLPHATGTGAPFAGLLEVAADPALADPALPGPGAAAAPSPDTPPNPVQADVVTRMLARLPRDWSTLEDEAGYLAALRRLNRAVAEVASLAGVEAPAALRLPGARYVDVPAVARGLARAQRVNLRAHGARDRAHWRAVRGELTLVTACFKDGPLLRLPRRRPVTT</sequence>
<gene>
    <name evidence="2" type="ORF">SAMN05414137_109201</name>
</gene>
<evidence type="ECO:0000313" key="3">
    <source>
        <dbReference type="Proteomes" id="UP000183015"/>
    </source>
</evidence>
<keyword evidence="3" id="KW-1185">Reference proteome</keyword>
<dbReference type="Proteomes" id="UP000183015">
    <property type="component" value="Unassembled WGS sequence"/>
</dbReference>